<reference evidence="1" key="2">
    <citation type="submission" date="2020-05" db="UniProtKB">
        <authorList>
            <consortium name="EnsemblMetazoa"/>
        </authorList>
    </citation>
    <scope>IDENTIFICATION</scope>
    <source>
        <strain evidence="1">Epiroticus2</strain>
    </source>
</reference>
<dbReference type="PANTHER" id="PTHR33053:SF9">
    <property type="entry name" value="AGAP000105-PA"/>
    <property type="match status" value="1"/>
</dbReference>
<name>A0A182PWM3_9DIPT</name>
<dbReference type="EnsemblMetazoa" id="AEPI011360-RA">
    <property type="protein sequence ID" value="AEPI011360-PA"/>
    <property type="gene ID" value="AEPI011360"/>
</dbReference>
<dbReference type="PANTHER" id="PTHR33053">
    <property type="entry name" value="PROTEIN, PUTATIVE-RELATED"/>
    <property type="match status" value="1"/>
</dbReference>
<dbReference type="Proteomes" id="UP000075885">
    <property type="component" value="Unassembled WGS sequence"/>
</dbReference>
<reference evidence="2" key="1">
    <citation type="submission" date="2013-03" db="EMBL/GenBank/DDBJ databases">
        <title>The Genome Sequence of Anopheles epiroticus epiroticus2.</title>
        <authorList>
            <consortium name="The Broad Institute Genomics Platform"/>
            <person name="Neafsey D.E."/>
            <person name="Howell P."/>
            <person name="Walker B."/>
            <person name="Young S.K."/>
            <person name="Zeng Q."/>
            <person name="Gargeya S."/>
            <person name="Fitzgerald M."/>
            <person name="Haas B."/>
            <person name="Abouelleil A."/>
            <person name="Allen A.W."/>
            <person name="Alvarado L."/>
            <person name="Arachchi H.M."/>
            <person name="Berlin A.M."/>
            <person name="Chapman S.B."/>
            <person name="Gainer-Dewar J."/>
            <person name="Goldberg J."/>
            <person name="Griggs A."/>
            <person name="Gujja S."/>
            <person name="Hansen M."/>
            <person name="Howarth C."/>
            <person name="Imamovic A."/>
            <person name="Ireland A."/>
            <person name="Larimer J."/>
            <person name="McCowan C."/>
            <person name="Murphy C."/>
            <person name="Pearson M."/>
            <person name="Poon T.W."/>
            <person name="Priest M."/>
            <person name="Roberts A."/>
            <person name="Saif S."/>
            <person name="Shea T."/>
            <person name="Sisk P."/>
            <person name="Sykes S."/>
            <person name="Wortman J."/>
            <person name="Nusbaum C."/>
            <person name="Birren B."/>
        </authorList>
    </citation>
    <scope>NUCLEOTIDE SEQUENCE [LARGE SCALE GENOMIC DNA]</scope>
    <source>
        <strain evidence="2">Epiroticus2</strain>
    </source>
</reference>
<protein>
    <submittedName>
        <fullName evidence="1">Uncharacterized protein</fullName>
    </submittedName>
</protein>
<keyword evidence="2" id="KW-1185">Reference proteome</keyword>
<dbReference type="AlphaFoldDB" id="A0A182PWM3"/>
<evidence type="ECO:0000313" key="1">
    <source>
        <dbReference type="EnsemblMetazoa" id="AEPI011360-PA"/>
    </source>
</evidence>
<evidence type="ECO:0000313" key="2">
    <source>
        <dbReference type="Proteomes" id="UP000075885"/>
    </source>
</evidence>
<accession>A0A182PWM3</accession>
<dbReference type="VEuPathDB" id="VectorBase:AEPI011360"/>
<sequence>NIRLSADTVLNLNLSIDGFPLHKSGRTTFWPILMSVYGIRRVKPMTVAIFCGNKKPTSVEQYLRPLVDELNYLYEQGITLGVESTSVKIKIRAVTGTSDERFRTQAYGKHHKEYTPLLDLMHFNIIEDVIVSDRLHLIDFGIVRKLLQGWVFGMWGAEKWSDSMIDAISKQLQDIPLPSEIHRKFRSLRDVKFWKASEYSAFLHYASIVVLKNRISKPAYDHFMLLFCAVTLLSSNVYRNQWHVADSLLKKIVEQYNVIYGEGYVSSNVHNLLHVYEEVVKFGPLETLAAYPFENALQQIKCLMRNGWKNLEQAINRLSEVENFYFPSNEKKFVTYIDGKAFDATLHMEDFILRRTNRDA</sequence>
<organism evidence="1 2">
    <name type="scientific">Anopheles epiroticus</name>
    <dbReference type="NCBI Taxonomy" id="199890"/>
    <lineage>
        <taxon>Eukaryota</taxon>
        <taxon>Metazoa</taxon>
        <taxon>Ecdysozoa</taxon>
        <taxon>Arthropoda</taxon>
        <taxon>Hexapoda</taxon>
        <taxon>Insecta</taxon>
        <taxon>Pterygota</taxon>
        <taxon>Neoptera</taxon>
        <taxon>Endopterygota</taxon>
        <taxon>Diptera</taxon>
        <taxon>Nematocera</taxon>
        <taxon>Culicoidea</taxon>
        <taxon>Culicidae</taxon>
        <taxon>Anophelinae</taxon>
        <taxon>Anopheles</taxon>
    </lineage>
</organism>
<proteinExistence type="predicted"/>
<dbReference type="STRING" id="199890.A0A182PWM3"/>